<dbReference type="Gene3D" id="1.20.80.10">
    <property type="match status" value="1"/>
</dbReference>
<name>A0A0C2MZ35_THEKT</name>
<dbReference type="OrthoDB" id="10262320at2759"/>
<evidence type="ECO:0000259" key="4">
    <source>
        <dbReference type="PROSITE" id="PS50057"/>
    </source>
</evidence>
<dbReference type="Gene3D" id="2.30.29.30">
    <property type="entry name" value="Pleckstrin-homology domain (PH domain)/Phosphotyrosine-binding domain (PTB)"/>
    <property type="match status" value="1"/>
</dbReference>
<dbReference type="GO" id="GO:0005737">
    <property type="term" value="C:cytoplasm"/>
    <property type="evidence" value="ECO:0007669"/>
    <property type="project" value="UniProtKB-SubCell"/>
</dbReference>
<feature type="domain" description="I/LWEQ" evidence="5">
    <location>
        <begin position="2123"/>
        <end position="2361"/>
    </location>
</feature>
<evidence type="ECO:0000256" key="3">
    <source>
        <dbReference type="SAM" id="Coils"/>
    </source>
</evidence>
<dbReference type="GO" id="GO:0005886">
    <property type="term" value="C:plasma membrane"/>
    <property type="evidence" value="ECO:0007669"/>
    <property type="project" value="TreeGrafter"/>
</dbReference>
<dbReference type="InterPro" id="IPR011993">
    <property type="entry name" value="PH-like_dom_sf"/>
</dbReference>
<dbReference type="PANTHER" id="PTHR19981">
    <property type="entry name" value="TALIN"/>
    <property type="match status" value="1"/>
</dbReference>
<dbReference type="Gene3D" id="1.20.120.230">
    <property type="entry name" value="Alpha-catenin/vinculin-like"/>
    <property type="match status" value="3"/>
</dbReference>
<comment type="caution">
    <text evidence="6">The sequence shown here is derived from an EMBL/GenBank/DDBJ whole genome shotgun (WGS) entry which is preliminary data.</text>
</comment>
<dbReference type="PROSITE" id="PS50057">
    <property type="entry name" value="FERM_3"/>
    <property type="match status" value="1"/>
</dbReference>
<dbReference type="SUPFAM" id="SSF47031">
    <property type="entry name" value="Second domain of FERM"/>
    <property type="match status" value="1"/>
</dbReference>
<dbReference type="SUPFAM" id="SSF50729">
    <property type="entry name" value="PH domain-like"/>
    <property type="match status" value="1"/>
</dbReference>
<evidence type="ECO:0000256" key="1">
    <source>
        <dbReference type="ARBA" id="ARBA00004496"/>
    </source>
</evidence>
<dbReference type="PANTHER" id="PTHR19981:SF1">
    <property type="entry name" value="RHEA, ISOFORM B"/>
    <property type="match status" value="1"/>
</dbReference>
<dbReference type="Gene3D" id="1.20.1420.10">
    <property type="entry name" value="Talin, central domain"/>
    <property type="match status" value="4"/>
</dbReference>
<dbReference type="Gene3D" id="1.20.1410.10">
    <property type="entry name" value="I/LWEQ domain"/>
    <property type="match status" value="1"/>
</dbReference>
<dbReference type="InterPro" id="IPR002558">
    <property type="entry name" value="ILWEQ_dom"/>
</dbReference>
<keyword evidence="2" id="KW-0963">Cytoplasm</keyword>
<dbReference type="CDD" id="cd14473">
    <property type="entry name" value="FERM_B-lobe"/>
    <property type="match status" value="1"/>
</dbReference>
<comment type="subcellular location">
    <subcellularLocation>
        <location evidence="1">Cytoplasm</location>
    </subcellularLocation>
</comment>
<evidence type="ECO:0000259" key="5">
    <source>
        <dbReference type="PROSITE" id="PS50945"/>
    </source>
</evidence>
<dbReference type="OMA" id="VDMTQHY"/>
<protein>
    <submittedName>
        <fullName evidence="6">Talin-1</fullName>
    </submittedName>
</protein>
<organism evidence="6 7">
    <name type="scientific">Thelohanellus kitauei</name>
    <name type="common">Myxosporean</name>
    <dbReference type="NCBI Taxonomy" id="669202"/>
    <lineage>
        <taxon>Eukaryota</taxon>
        <taxon>Metazoa</taxon>
        <taxon>Cnidaria</taxon>
        <taxon>Myxozoa</taxon>
        <taxon>Myxosporea</taxon>
        <taxon>Bivalvulida</taxon>
        <taxon>Platysporina</taxon>
        <taxon>Myxobolidae</taxon>
        <taxon>Thelohanellus</taxon>
    </lineage>
</organism>
<feature type="coiled-coil region" evidence="3">
    <location>
        <begin position="1743"/>
        <end position="1777"/>
    </location>
</feature>
<dbReference type="FunFam" id="1.20.1410.10:FF:000001">
    <property type="entry name" value="Talin 2"/>
    <property type="match status" value="1"/>
</dbReference>
<dbReference type="GO" id="GO:0003779">
    <property type="term" value="F:actin binding"/>
    <property type="evidence" value="ECO:0007669"/>
    <property type="project" value="InterPro"/>
</dbReference>
<dbReference type="Pfam" id="PF00373">
    <property type="entry name" value="FERM_M"/>
    <property type="match status" value="1"/>
</dbReference>
<dbReference type="InterPro" id="IPR035963">
    <property type="entry name" value="FERM_2"/>
</dbReference>
<dbReference type="InterPro" id="IPR014352">
    <property type="entry name" value="FERM/acyl-CoA-bd_prot_sf"/>
</dbReference>
<reference evidence="6 7" key="1">
    <citation type="journal article" date="2014" name="Genome Biol. Evol.">
        <title>The genome of the myxosporean Thelohanellus kitauei shows adaptations to nutrient acquisition within its fish host.</title>
        <authorList>
            <person name="Yang Y."/>
            <person name="Xiong J."/>
            <person name="Zhou Z."/>
            <person name="Huo F."/>
            <person name="Miao W."/>
            <person name="Ran C."/>
            <person name="Liu Y."/>
            <person name="Zhang J."/>
            <person name="Feng J."/>
            <person name="Wang M."/>
            <person name="Wang M."/>
            <person name="Wang L."/>
            <person name="Yao B."/>
        </authorList>
    </citation>
    <scope>NUCLEOTIDE SEQUENCE [LARGE SCALE GENOMIC DNA]</scope>
    <source>
        <strain evidence="6">Wuqing</strain>
    </source>
</reference>
<dbReference type="InterPro" id="IPR019748">
    <property type="entry name" value="FERM_central"/>
</dbReference>
<dbReference type="GO" id="GO:0030036">
    <property type="term" value="P:actin cytoskeleton organization"/>
    <property type="evidence" value="ECO:0007669"/>
    <property type="project" value="TreeGrafter"/>
</dbReference>
<dbReference type="InterPro" id="IPR035964">
    <property type="entry name" value="I/LWEQ_dom_sf"/>
</dbReference>
<dbReference type="SUPFAM" id="SSF109885">
    <property type="entry name" value="I/LWEQ domain"/>
    <property type="match status" value="1"/>
</dbReference>
<dbReference type="EMBL" id="JWZT01001161">
    <property type="protein sequence ID" value="KII72586.1"/>
    <property type="molecule type" value="Genomic_DNA"/>
</dbReference>
<evidence type="ECO:0000313" key="7">
    <source>
        <dbReference type="Proteomes" id="UP000031668"/>
    </source>
</evidence>
<feature type="coiled-coil region" evidence="3">
    <location>
        <begin position="1948"/>
        <end position="1975"/>
    </location>
</feature>
<accession>A0A0C2MZ35</accession>
<evidence type="ECO:0000313" key="6">
    <source>
        <dbReference type="EMBL" id="KII72586.1"/>
    </source>
</evidence>
<proteinExistence type="predicted"/>
<dbReference type="InterPro" id="IPR000299">
    <property type="entry name" value="FERM_domain"/>
</dbReference>
<feature type="coiled-coil region" evidence="3">
    <location>
        <begin position="2326"/>
        <end position="2363"/>
    </location>
</feature>
<keyword evidence="7" id="KW-1185">Reference proteome</keyword>
<gene>
    <name evidence="6" type="ORF">RF11_06416</name>
</gene>
<sequence>MEKLKQKLHTDDEIRWIEHDKTLSEQGIDASFILSLRRKYFYESTKNVLDPFELHILYKQVRGWLTSWCVLHFKLASLSLQIQKGNYEEKTFKLTEYAAKLRSVAAYLPKEFHSNAKALKKLIKTEYINLTDVKDFDCKQQYTSLCQNSKMYGVSIFLVKEKLKGKQRLGTILLGITKESVMRLDETTKNDFGDYDDDYSVLTTEADQIASILSGYIDLIIKKKKAQAEGLSSTAVGLVEEDIMPSQAVFIGTPGQAGTAKAQAVGARSQVSERVGGVRAGHKIGGMAAATRLYGRGKVQRSKQPQYQKFYTPTAAFLYKLDQLKEDIRKDDEELVPKDIENRNIGTASSPESYLLLKKCLAAGAIDSLALALSNVMVDVQDPDKIDYNLLSNHTAEADDSYNRIVEVLSDYASYCSEKDRLSLEDILKALGKHLKDTFDAFEITDDDVLGINKQELENGFNSTSNDLRKLIQLLGIDEVPKELFTQMMELGKDLGPLSTKFVGECQKVCEECQDEDVKNKIDQNTDNFKKQMSSLLAALQIMAKTFNDFQNVEQFVNMCDDLDHKIGVLVHSCEENASYKDFEPLKSSANRLQHAIGNMRLLVDSAHTYFEPHDELKKIIFDIMEDVDRTATTDTDLGELKAQSKNLALNLGKLLNTLKEKISNESDEKAKHELFMVAKSFADQTKLLMDNAKYIHEDGCDIKKGKETFNGIAENIRKLLSDSYPEEFNSLSALAIKKHVEDAIHATITMDSAMKRAMESCRSEALENGLLDNSEEMMRTLQDLVDSLKNFIDNPDSIYPKEDLMNRIEEHCANARKAINASTDAVPLVADFDHSSSLNKAIRGFIPQIETLEHLLSHHAEVSDEIKTHLAMQRIAAVMKQLEKVTTEVVNGSMPRFSPQDKELYDKELLNSFREIIKMQSQLTDPIYNEDPSNVANSLAKLSMMYHKLLNPLFGSAACSMHDPILKNECLATMKNVENGMNSTKICCLEAEKMYENEDKTLPDNLLGALKINFDAMMKLFENLPTNQDIEKSLKSMDGVIKKHESKLPGLPLKRGITFADHQKQISHDISETLEHVAELLRCALKDDLQQFPKTFSTFVESYATLYNDVKSLVDHPVDKNVGKIVEDSLNNVVKSGDKLSKTVKLFTSDPNTASKMFFSDAAKGFSDELSNMLLKILSSKPGRQECEHYKNYVKLVLRPMLERSNQEVIPGKLYSSCIDDIQKCRDVEIKNAVNQLTECLSSANSMANISTKVNDLGELIEQVVKNATQCSYILGMTDRASQSGSSYIFKENELMRTINEIKNEFETLEKPNAKLSPSDLEEFNKELVKQSANLVACLKNAVAELNGHPAIQKEVMEIANALSGKVKDGAIFLKDYEKCKNDREVKSLVNRTKDGIMGPLHRLIKLMETDEVSSIPGIIGDRGRLEQEPIITGCLNLVDEVSSTFDEIGKLIDEFNQPTKDAIIKKLTLGQKLTDDLVETLKSNAPGEALLSEIVDRLAENMSEIKKRKEDMASNLPNPGSSKEYENRLAQVISKMIDELNSISNLPAQSHLRAGKLECSVDLIETLPDDIQGLCLSLSNAEMADKNKLFDSLAKLNHELVHTVNSCRIKPQKVDSEPPKKFEVALSATLTSAKDLGDELKDLAQKESVIQGFINELDKINSSLNVAGNPKITSNIPQKDLDKQVNETLKNMLKLSQEIPSKAAEKSEMLNSKCQDLLRQHEKCVTVLFDNSYLKKDEKLKKSIRNEYKDMSESIKKLLEKVKAIEADVTDTTKRNEAHQEAKKISSNVFSILKLIQSSHKGAEACSHLCDIVEDKLHELDTCLLFAENKALDKEPDSKPFLVLGGELKGLVKDIATVLNNLENYASITDSDLLEVSQKLTKKTQPFLDLSKDAATSLGSGENDNQLSLLECTQKFGSSMTDLLGSLNESMQEDSSFYQNSTKPKISVAKDALKDYEKSLNNIEQKVSSTSEVLSSTVSKIEKMMKNLDPNTPCQWDNEKCDIKPEDAVRISKDIPLSCAKIVQALNSSKTRDIDDAIKKGDDSFEKLIKGVRKFLLASNEEIVRSVANSLKTASASYLDLLKYIQNHPTSPDMKEVATLSKVATENIFDFVKKCSDLKSEQFASMNDPQLLAERELLNAAASIELAAKKLAELKPKLPPVDVPNRELDFTGQILQAVDSIMKATSLLVVSASNSQKELVKSGRLKETSSSDTGQWSQGLISAARMVAESTHMLCDEAKNVVEGQGSEERMIGACNSIFGSTSQLIMACKVKADADSENQARLERAGGAVKKASKALIDSLKGSGYFATQKKEIKVDETQVGGMKQMLDALEEVARREKELTEAREKLIKLRQAKPRKENE</sequence>
<dbReference type="GO" id="GO:0005178">
    <property type="term" value="F:integrin binding"/>
    <property type="evidence" value="ECO:0007669"/>
    <property type="project" value="TreeGrafter"/>
</dbReference>
<dbReference type="GO" id="GO:0005925">
    <property type="term" value="C:focal adhesion"/>
    <property type="evidence" value="ECO:0007669"/>
    <property type="project" value="TreeGrafter"/>
</dbReference>
<dbReference type="Proteomes" id="UP000031668">
    <property type="component" value="Unassembled WGS sequence"/>
</dbReference>
<keyword evidence="3" id="KW-0175">Coiled coil</keyword>
<dbReference type="GO" id="GO:0098609">
    <property type="term" value="P:cell-cell adhesion"/>
    <property type="evidence" value="ECO:0007669"/>
    <property type="project" value="TreeGrafter"/>
</dbReference>
<dbReference type="Pfam" id="PF01608">
    <property type="entry name" value="I_LWEQ"/>
    <property type="match status" value="1"/>
</dbReference>
<dbReference type="SMART" id="SM00307">
    <property type="entry name" value="ILWEQ"/>
    <property type="match status" value="1"/>
</dbReference>
<dbReference type="PROSITE" id="PS50945">
    <property type="entry name" value="I_LWEQ"/>
    <property type="match status" value="1"/>
</dbReference>
<evidence type="ECO:0000256" key="2">
    <source>
        <dbReference type="ARBA" id="ARBA00022490"/>
    </source>
</evidence>
<feature type="domain" description="FERM" evidence="4">
    <location>
        <begin position="1"/>
        <end position="246"/>
    </location>
</feature>